<dbReference type="AlphaFoldDB" id="F2DC28"/>
<reference evidence="1" key="1">
    <citation type="journal article" date="2011" name="Plant Physiol.">
        <title>Comprehensive sequence analysis of 24,783 barley full-length cDNAs derived from 12 clone libraries.</title>
        <authorList>
            <person name="Matsumoto T."/>
            <person name="Tanaka T."/>
            <person name="Sakai H."/>
            <person name="Amano N."/>
            <person name="Kanamori H."/>
            <person name="Kurita K."/>
            <person name="Kikuta A."/>
            <person name="Kamiya K."/>
            <person name="Yamamoto M."/>
            <person name="Ikawa H."/>
            <person name="Fujii N."/>
            <person name="Hori K."/>
            <person name="Itoh T."/>
            <person name="Sato K."/>
        </authorList>
    </citation>
    <scope>NUCLEOTIDE SEQUENCE</scope>
    <source>
        <tissue evidence="1">Leaf</tissue>
    </source>
</reference>
<proteinExistence type="evidence at transcript level"/>
<evidence type="ECO:0000313" key="1">
    <source>
        <dbReference type="EMBL" id="BAJ92649.1"/>
    </source>
</evidence>
<organism evidence="1">
    <name type="scientific">Hordeum vulgare subsp. vulgare</name>
    <name type="common">Domesticated barley</name>
    <dbReference type="NCBI Taxonomy" id="112509"/>
    <lineage>
        <taxon>Eukaryota</taxon>
        <taxon>Viridiplantae</taxon>
        <taxon>Streptophyta</taxon>
        <taxon>Embryophyta</taxon>
        <taxon>Tracheophyta</taxon>
        <taxon>Spermatophyta</taxon>
        <taxon>Magnoliopsida</taxon>
        <taxon>Liliopsida</taxon>
        <taxon>Poales</taxon>
        <taxon>Poaceae</taxon>
        <taxon>BOP clade</taxon>
        <taxon>Pooideae</taxon>
        <taxon>Triticodae</taxon>
        <taxon>Triticeae</taxon>
        <taxon>Hordeinae</taxon>
        <taxon>Hordeum</taxon>
    </lineage>
</organism>
<accession>F2DC28</accession>
<dbReference type="EMBL" id="AK361443">
    <property type="protein sequence ID" value="BAJ92649.1"/>
    <property type="molecule type" value="mRNA"/>
</dbReference>
<protein>
    <submittedName>
        <fullName evidence="1">Predicted protein</fullName>
    </submittedName>
</protein>
<name>F2DC28_HORVV</name>
<sequence>MNVIDIYIYICNKMLNVFKVFYYMNSLQLFRIYVSLECFLGISLMDSLQS</sequence>